<comment type="caution">
    <text evidence="2">The sequence shown here is derived from an EMBL/GenBank/DDBJ whole genome shotgun (WGS) entry which is preliminary data.</text>
</comment>
<dbReference type="Proteomes" id="UP000223968">
    <property type="component" value="Unassembled WGS sequence"/>
</dbReference>
<keyword evidence="3" id="KW-1185">Reference proteome</keyword>
<evidence type="ECO:0000313" key="2">
    <source>
        <dbReference type="EMBL" id="PGH09668.1"/>
    </source>
</evidence>
<gene>
    <name evidence="2" type="ORF">AJ79_05634</name>
</gene>
<dbReference type="EMBL" id="PDNB01000091">
    <property type="protein sequence ID" value="PGH09668.1"/>
    <property type="molecule type" value="Genomic_DNA"/>
</dbReference>
<feature type="region of interest" description="Disordered" evidence="1">
    <location>
        <begin position="82"/>
        <end position="120"/>
    </location>
</feature>
<feature type="compositionally biased region" description="Polar residues" evidence="1">
    <location>
        <begin position="23"/>
        <end position="45"/>
    </location>
</feature>
<name>A0A2B7XM43_9EURO</name>
<proteinExistence type="predicted"/>
<reference evidence="2 3" key="1">
    <citation type="submission" date="2017-10" db="EMBL/GenBank/DDBJ databases">
        <title>Comparative genomics in systemic dimorphic fungi from Ajellomycetaceae.</title>
        <authorList>
            <person name="Munoz J.F."/>
            <person name="Mcewen J.G."/>
            <person name="Clay O.K."/>
            <person name="Cuomo C.A."/>
        </authorList>
    </citation>
    <scope>NUCLEOTIDE SEQUENCE [LARGE SCALE GENOMIC DNA]</scope>
    <source>
        <strain evidence="2 3">UAMH5409</strain>
    </source>
</reference>
<organism evidence="2 3">
    <name type="scientific">Helicocarpus griseus UAMH5409</name>
    <dbReference type="NCBI Taxonomy" id="1447875"/>
    <lineage>
        <taxon>Eukaryota</taxon>
        <taxon>Fungi</taxon>
        <taxon>Dikarya</taxon>
        <taxon>Ascomycota</taxon>
        <taxon>Pezizomycotina</taxon>
        <taxon>Eurotiomycetes</taxon>
        <taxon>Eurotiomycetidae</taxon>
        <taxon>Onygenales</taxon>
        <taxon>Ajellomycetaceae</taxon>
        <taxon>Helicocarpus</taxon>
    </lineage>
</organism>
<dbReference type="AlphaFoldDB" id="A0A2B7XM43"/>
<evidence type="ECO:0000313" key="3">
    <source>
        <dbReference type="Proteomes" id="UP000223968"/>
    </source>
</evidence>
<accession>A0A2B7XM43</accession>
<feature type="region of interest" description="Disordered" evidence="1">
    <location>
        <begin position="135"/>
        <end position="172"/>
    </location>
</feature>
<protein>
    <submittedName>
        <fullName evidence="2">Uncharacterized protein</fullName>
    </submittedName>
</protein>
<feature type="region of interest" description="Disordered" evidence="1">
    <location>
        <begin position="1"/>
        <end position="55"/>
    </location>
</feature>
<sequence length="172" mass="18043">MNSAKDNGFDSDWDFVEEVPKATGSNDNNRTNCSGSRGGDSNSPHSHTDGISGGYVRVNTSGSGICDESRSVVGDGFVTVAVTGGRPAPTKTDKARVQAHSNSAKPKRHGPFEFELPGASRSLLPQTAEELGALVSSNRPDTRPVPLQQIKGDQHSGPKLSQNASNGSLCEH</sequence>
<evidence type="ECO:0000256" key="1">
    <source>
        <dbReference type="SAM" id="MobiDB-lite"/>
    </source>
</evidence>
<feature type="compositionally biased region" description="Polar residues" evidence="1">
    <location>
        <begin position="159"/>
        <end position="172"/>
    </location>
</feature>